<protein>
    <submittedName>
        <fullName evidence="2">TOBE domain-containing protein</fullName>
    </submittedName>
</protein>
<evidence type="ECO:0000313" key="3">
    <source>
        <dbReference type="Proteomes" id="UP001596353"/>
    </source>
</evidence>
<proteinExistence type="predicted"/>
<accession>A0ABW2B8X6</accession>
<sequence>MLGTQVSGRIMRPADDGRYLMVARPENLGLRPAASPEGSAVEGELTGRVHSLQFQGYRTSYHVALPGGRNCRWKPSVKMAPPPSDAVTRWL</sequence>
<dbReference type="InterPro" id="IPR008995">
    <property type="entry name" value="Mo/tungstate-bd_C_term_dom"/>
</dbReference>
<name>A0ABW2B8X6_9RHOB</name>
<dbReference type="SUPFAM" id="SSF50331">
    <property type="entry name" value="MOP-like"/>
    <property type="match status" value="1"/>
</dbReference>
<keyword evidence="3" id="KW-1185">Reference proteome</keyword>
<evidence type="ECO:0000313" key="2">
    <source>
        <dbReference type="EMBL" id="MFC6761666.1"/>
    </source>
</evidence>
<comment type="caution">
    <text evidence="2">The sequence shown here is derived from an EMBL/GenBank/DDBJ whole genome shotgun (WGS) entry which is preliminary data.</text>
</comment>
<feature type="domain" description="Transport-associated OB type 2" evidence="1">
    <location>
        <begin position="24"/>
        <end position="72"/>
    </location>
</feature>
<dbReference type="InterPro" id="IPR013611">
    <property type="entry name" value="Transp-assoc_OB_typ2"/>
</dbReference>
<evidence type="ECO:0000259" key="1">
    <source>
        <dbReference type="Pfam" id="PF08402"/>
    </source>
</evidence>
<organism evidence="2 3">
    <name type="scientific">Sulfitobacter porphyrae</name>
    <dbReference type="NCBI Taxonomy" id="1246864"/>
    <lineage>
        <taxon>Bacteria</taxon>
        <taxon>Pseudomonadati</taxon>
        <taxon>Pseudomonadota</taxon>
        <taxon>Alphaproteobacteria</taxon>
        <taxon>Rhodobacterales</taxon>
        <taxon>Roseobacteraceae</taxon>
        <taxon>Sulfitobacter</taxon>
    </lineage>
</organism>
<dbReference type="EMBL" id="JBHSWG010000003">
    <property type="protein sequence ID" value="MFC6761666.1"/>
    <property type="molecule type" value="Genomic_DNA"/>
</dbReference>
<dbReference type="Proteomes" id="UP001596353">
    <property type="component" value="Unassembled WGS sequence"/>
</dbReference>
<dbReference type="Pfam" id="PF08402">
    <property type="entry name" value="TOBE_2"/>
    <property type="match status" value="1"/>
</dbReference>
<reference evidence="3" key="1">
    <citation type="journal article" date="2019" name="Int. J. Syst. Evol. Microbiol.">
        <title>The Global Catalogue of Microorganisms (GCM) 10K type strain sequencing project: providing services to taxonomists for standard genome sequencing and annotation.</title>
        <authorList>
            <consortium name="The Broad Institute Genomics Platform"/>
            <consortium name="The Broad Institute Genome Sequencing Center for Infectious Disease"/>
            <person name="Wu L."/>
            <person name="Ma J."/>
        </authorList>
    </citation>
    <scope>NUCLEOTIDE SEQUENCE [LARGE SCALE GENOMIC DNA]</scope>
    <source>
        <strain evidence="3">CCUG 66188</strain>
    </source>
</reference>
<gene>
    <name evidence="2" type="ORF">ACFQFQ_22860</name>
</gene>